<dbReference type="SUPFAM" id="SSF51735">
    <property type="entry name" value="NAD(P)-binding Rossmann-fold domains"/>
    <property type="match status" value="1"/>
</dbReference>
<sequence>MNETPSRSSDGRLRVVQWGTGNTGIAALKAILQSPALKLVAVWAHNPELVGRDVGELAGLDHPVGVSTVGDHESVIASMPDCICYMASDRGRHDEVIDDLCRLLSAGINVVATTLPVLVHPAGDGPAVQHKLEKACAEGGSAFLCTGVEPGFMADALVLHLTSLSRDITGIRVQEAMNVGGYRVKRWRSGLGSDITTDAQRYTPGLIARNWMGPMAMLAAGLGVTLDRVYEKRAIAAAGYEFTVPAGTYGPNDAAALHFQVVGEVGGASMFVIEHCYRLLDEVAPDWPQPVDPARRTTRIRISGSPDIEADIALGGADLDATAQGVLATAMRAVHAIPIISAAQPGLYSPLDLPLITGRGAIRI</sequence>
<keyword evidence="3" id="KW-1185">Reference proteome</keyword>
<dbReference type="RefSeq" id="WP_099194512.1">
    <property type="nucleotide sequence ID" value="NZ_UPHQ01000311.1"/>
</dbReference>
<dbReference type="Gene3D" id="3.40.50.720">
    <property type="entry name" value="NAD(P)-binding Rossmann-like Domain"/>
    <property type="match status" value="1"/>
</dbReference>
<evidence type="ECO:0000313" key="3">
    <source>
        <dbReference type="Proteomes" id="UP000267289"/>
    </source>
</evidence>
<protein>
    <submittedName>
        <fullName evidence="2">2,4-diaminopentanoate dehydrogenase</fullName>
        <ecNumber evidence="2">1.4.1.12</ecNumber>
    </submittedName>
</protein>
<name>A0A498QJZ7_9MYCO</name>
<dbReference type="InterPro" id="IPR045760">
    <property type="entry name" value="DAP_DH_C"/>
</dbReference>
<dbReference type="InterPro" id="IPR036291">
    <property type="entry name" value="NAD(P)-bd_dom_sf"/>
</dbReference>
<dbReference type="EC" id="1.4.1.12" evidence="2"/>
<reference evidence="2 3" key="1">
    <citation type="submission" date="2018-09" db="EMBL/GenBank/DDBJ databases">
        <authorList>
            <person name="Tagini F."/>
        </authorList>
    </citation>
    <scope>NUCLEOTIDE SEQUENCE [LARGE SCALE GENOMIC DNA]</scope>
    <source>
        <strain evidence="2 3">MK13</strain>
    </source>
</reference>
<feature type="domain" description="2,4-diaminopentanoate dehydrogenase C-terminal" evidence="1">
    <location>
        <begin position="152"/>
        <end position="357"/>
    </location>
</feature>
<gene>
    <name evidence="2" type="primary">ord_8</name>
    <name evidence="2" type="ORF">LAUMK13_05585</name>
</gene>
<organism evidence="2 3">
    <name type="scientific">Mycobacterium innocens</name>
    <dbReference type="NCBI Taxonomy" id="2341083"/>
    <lineage>
        <taxon>Bacteria</taxon>
        <taxon>Bacillati</taxon>
        <taxon>Actinomycetota</taxon>
        <taxon>Actinomycetes</taxon>
        <taxon>Mycobacteriales</taxon>
        <taxon>Mycobacteriaceae</taxon>
        <taxon>Mycobacterium</taxon>
    </lineage>
</organism>
<dbReference type="CDD" id="cd24146">
    <property type="entry name" value="nat-AmDH_N_like"/>
    <property type="match status" value="1"/>
</dbReference>
<evidence type="ECO:0000259" key="1">
    <source>
        <dbReference type="Pfam" id="PF19328"/>
    </source>
</evidence>
<evidence type="ECO:0000313" key="2">
    <source>
        <dbReference type="EMBL" id="VBA46043.1"/>
    </source>
</evidence>
<dbReference type="OrthoDB" id="4759936at2"/>
<dbReference type="GO" id="GO:0047530">
    <property type="term" value="F:2,4-diaminopentanoate dehydrogenase activity"/>
    <property type="evidence" value="ECO:0007669"/>
    <property type="project" value="UniProtKB-EC"/>
</dbReference>
<keyword evidence="2" id="KW-0560">Oxidoreductase</keyword>
<dbReference type="EMBL" id="UPHQ01000311">
    <property type="protein sequence ID" value="VBA46043.1"/>
    <property type="molecule type" value="Genomic_DNA"/>
</dbReference>
<dbReference type="Pfam" id="PF19328">
    <property type="entry name" value="DAP_DH_C"/>
    <property type="match status" value="1"/>
</dbReference>
<accession>A0A498QJZ7</accession>
<proteinExistence type="predicted"/>
<dbReference type="Proteomes" id="UP000267289">
    <property type="component" value="Unassembled WGS sequence"/>
</dbReference>
<dbReference type="AlphaFoldDB" id="A0A498QJZ7"/>